<dbReference type="PROSITE" id="PS50977">
    <property type="entry name" value="HTH_TETR_2"/>
    <property type="match status" value="1"/>
</dbReference>
<evidence type="ECO:0000256" key="5">
    <source>
        <dbReference type="PROSITE-ProRule" id="PRU00335"/>
    </source>
</evidence>
<keyword evidence="3 5" id="KW-0238">DNA-binding</keyword>
<organism evidence="7 8">
    <name type="scientific">Actinoalloteichus fjordicus</name>
    <dbReference type="NCBI Taxonomy" id="1612552"/>
    <lineage>
        <taxon>Bacteria</taxon>
        <taxon>Bacillati</taxon>
        <taxon>Actinomycetota</taxon>
        <taxon>Actinomycetes</taxon>
        <taxon>Pseudonocardiales</taxon>
        <taxon>Pseudonocardiaceae</taxon>
        <taxon>Actinoalloteichus</taxon>
    </lineage>
</organism>
<feature type="domain" description="HTH tetR-type" evidence="6">
    <location>
        <begin position="8"/>
        <end position="68"/>
    </location>
</feature>
<dbReference type="GO" id="GO:0003677">
    <property type="term" value="F:DNA binding"/>
    <property type="evidence" value="ECO:0007669"/>
    <property type="project" value="UniProtKB-UniRule"/>
</dbReference>
<keyword evidence="2" id="KW-0805">Transcription regulation</keyword>
<sequence length="209" mass="22711">MASTANRAERRRQIAAGLLRVVVSEGMDAASMRAVATEAGVSLGMVQRLFETKDELLLFTYRACIDAMARRITEAVEQRQQQPFLILLRAALPMDEERRADWRFIIAFGERFGSRPEIAEMIAEDDAQSYRDMLALLQAAEQIGQIPAGHDLEGAARLLRLLSEGMTLSLLAGRDGSVAAATRGLDTALALLRGVPVGAAPDDDTAPTE</sequence>
<evidence type="ECO:0000256" key="3">
    <source>
        <dbReference type="ARBA" id="ARBA00023125"/>
    </source>
</evidence>
<name>A0AAC9PU86_9PSEU</name>
<dbReference type="InterPro" id="IPR001647">
    <property type="entry name" value="HTH_TetR"/>
</dbReference>
<dbReference type="KEGG" id="acad:UA74_27155"/>
<dbReference type="EMBL" id="CP016076">
    <property type="protein sequence ID" value="APU17434.1"/>
    <property type="molecule type" value="Genomic_DNA"/>
</dbReference>
<dbReference type="Gene3D" id="1.10.357.10">
    <property type="entry name" value="Tetracycline Repressor, domain 2"/>
    <property type="match status" value="1"/>
</dbReference>
<dbReference type="SUPFAM" id="SSF48498">
    <property type="entry name" value="Tetracyclin repressor-like, C-terminal domain"/>
    <property type="match status" value="1"/>
</dbReference>
<protein>
    <submittedName>
        <fullName evidence="7">Transcriptional regulator, TetR family</fullName>
    </submittedName>
</protein>
<gene>
    <name evidence="7" type="ORF">UA74_27155</name>
</gene>
<dbReference type="Pfam" id="PF00440">
    <property type="entry name" value="TetR_N"/>
    <property type="match status" value="1"/>
</dbReference>
<evidence type="ECO:0000256" key="2">
    <source>
        <dbReference type="ARBA" id="ARBA00023015"/>
    </source>
</evidence>
<dbReference type="AlphaFoldDB" id="A0AAC9PU86"/>
<reference evidence="8" key="1">
    <citation type="submission" date="2016-06" db="EMBL/GenBank/DDBJ databases">
        <title>Complete genome sequence of Actinoalloteichus fjordicus DSM 46855 (=ADI127-17), type strain of the new species Actinoalloteichus fjordicus.</title>
        <authorList>
            <person name="Ruckert C."/>
            <person name="Nouioui I."/>
            <person name="Willmese J."/>
            <person name="van Wezel G."/>
            <person name="Klenk H.-P."/>
            <person name="Kalinowski J."/>
            <person name="Zotchev S.B."/>
        </authorList>
    </citation>
    <scope>NUCLEOTIDE SEQUENCE [LARGE SCALE GENOMIC DNA]</scope>
    <source>
        <strain evidence="8">ADI127-7</strain>
    </source>
</reference>
<accession>A0AAC9PU86</accession>
<feature type="DNA-binding region" description="H-T-H motif" evidence="5">
    <location>
        <begin position="31"/>
        <end position="50"/>
    </location>
</feature>
<keyword evidence="8" id="KW-1185">Reference proteome</keyword>
<evidence type="ECO:0000313" key="8">
    <source>
        <dbReference type="Proteomes" id="UP000185511"/>
    </source>
</evidence>
<dbReference type="InterPro" id="IPR036271">
    <property type="entry name" value="Tet_transcr_reg_TetR-rel_C_sf"/>
</dbReference>
<dbReference type="RefSeq" id="WP_075765720.1">
    <property type="nucleotide sequence ID" value="NZ_CP016076.1"/>
</dbReference>
<evidence type="ECO:0000259" key="6">
    <source>
        <dbReference type="PROSITE" id="PS50977"/>
    </source>
</evidence>
<dbReference type="InterPro" id="IPR039538">
    <property type="entry name" value="BetI_C"/>
</dbReference>
<keyword evidence="4" id="KW-0804">Transcription</keyword>
<dbReference type="InterPro" id="IPR009057">
    <property type="entry name" value="Homeodomain-like_sf"/>
</dbReference>
<evidence type="ECO:0000313" key="7">
    <source>
        <dbReference type="EMBL" id="APU17434.1"/>
    </source>
</evidence>
<dbReference type="SUPFAM" id="SSF46689">
    <property type="entry name" value="Homeodomain-like"/>
    <property type="match status" value="1"/>
</dbReference>
<evidence type="ECO:0000256" key="4">
    <source>
        <dbReference type="ARBA" id="ARBA00023163"/>
    </source>
</evidence>
<proteinExistence type="predicted"/>
<keyword evidence="1" id="KW-0678">Repressor</keyword>
<dbReference type="Proteomes" id="UP000185511">
    <property type="component" value="Chromosome"/>
</dbReference>
<dbReference type="Pfam" id="PF13977">
    <property type="entry name" value="TetR_C_6"/>
    <property type="match status" value="1"/>
</dbReference>
<evidence type="ECO:0000256" key="1">
    <source>
        <dbReference type="ARBA" id="ARBA00022491"/>
    </source>
</evidence>